<dbReference type="AlphaFoldDB" id="A0A1H5NBA4"/>
<feature type="transmembrane region" description="Helical" evidence="1">
    <location>
        <begin position="285"/>
        <end position="305"/>
    </location>
</feature>
<feature type="transmembrane region" description="Helical" evidence="1">
    <location>
        <begin position="132"/>
        <end position="153"/>
    </location>
</feature>
<dbReference type="EMBL" id="FNTX01000002">
    <property type="protein sequence ID" value="SEE98835.1"/>
    <property type="molecule type" value="Genomic_DNA"/>
</dbReference>
<dbReference type="Proteomes" id="UP000199220">
    <property type="component" value="Unassembled WGS sequence"/>
</dbReference>
<keyword evidence="3" id="KW-1185">Reference proteome</keyword>
<keyword evidence="1" id="KW-1133">Transmembrane helix</keyword>
<accession>A0A1H5NBA4</accession>
<reference evidence="3" key="1">
    <citation type="submission" date="2016-10" db="EMBL/GenBank/DDBJ databases">
        <authorList>
            <person name="Varghese N."/>
            <person name="Submissions S."/>
        </authorList>
    </citation>
    <scope>NUCLEOTIDE SEQUENCE [LARGE SCALE GENOMIC DNA]</scope>
    <source>
        <strain evidence="3">DSM 21368</strain>
    </source>
</reference>
<feature type="transmembrane region" description="Helical" evidence="1">
    <location>
        <begin position="317"/>
        <end position="336"/>
    </location>
</feature>
<feature type="transmembrane region" description="Helical" evidence="1">
    <location>
        <begin position="252"/>
        <end position="273"/>
    </location>
</feature>
<protein>
    <submittedName>
        <fullName evidence="2">Uncharacterized membrane protein SpoIIM, required for sporulation</fullName>
    </submittedName>
</protein>
<organism evidence="2 3">
    <name type="scientific">Ruania alba</name>
    <dbReference type="NCBI Taxonomy" id="648782"/>
    <lineage>
        <taxon>Bacteria</taxon>
        <taxon>Bacillati</taxon>
        <taxon>Actinomycetota</taxon>
        <taxon>Actinomycetes</taxon>
        <taxon>Micrococcales</taxon>
        <taxon>Ruaniaceae</taxon>
        <taxon>Ruania</taxon>
    </lineage>
</organism>
<dbReference type="Pfam" id="PF01944">
    <property type="entry name" value="SpoIIM"/>
    <property type="match status" value="1"/>
</dbReference>
<sequence>MAYGLPATGVAGSAVGGPDGGSGALIYGRLAGVDIDAFVAVNAARWDRLDTLVRARRRTGAEADELVQLYQLTATHLSKVRTSAPDPTVVTRLSGLLARARGVIAGAHEPAWSDVTRFVVISLPAAFYRARWLTLAALAFFCIVGVATGMRAVGDPELLAQMGTPSEREQYANELFEAYYSNSPAPDFAAQVWTNNAWIAAQCIAGGITGIFPVYVLVQNAVGVGMAGAVMAEHGQLDLFFALILPHGLMELSAIFIAAGAGLRLFFAWAFAGPRTRSRALAEEGRAVFTVAIGLVVVLGVSGLVEGFVTPSDLPTGVKITIGAMVLAAYWIYTIVLGRHAVRDGETGDVRAEHAEDTVAMAA</sequence>
<gene>
    <name evidence="2" type="ORF">SAMN04488554_4152</name>
</gene>
<evidence type="ECO:0000256" key="1">
    <source>
        <dbReference type="SAM" id="Phobius"/>
    </source>
</evidence>
<dbReference type="STRING" id="648782.SAMN04488554_4152"/>
<name>A0A1H5NBA4_9MICO</name>
<keyword evidence="1" id="KW-0472">Membrane</keyword>
<dbReference type="PANTHER" id="PTHR35337:SF1">
    <property type="entry name" value="SLR1478 PROTEIN"/>
    <property type="match status" value="1"/>
</dbReference>
<dbReference type="PANTHER" id="PTHR35337">
    <property type="entry name" value="SLR1478 PROTEIN"/>
    <property type="match status" value="1"/>
</dbReference>
<keyword evidence="1" id="KW-0812">Transmembrane</keyword>
<dbReference type="InterPro" id="IPR002798">
    <property type="entry name" value="SpoIIM-like"/>
</dbReference>
<evidence type="ECO:0000313" key="3">
    <source>
        <dbReference type="Proteomes" id="UP000199220"/>
    </source>
</evidence>
<evidence type="ECO:0000313" key="2">
    <source>
        <dbReference type="EMBL" id="SEE98835.1"/>
    </source>
</evidence>
<proteinExistence type="predicted"/>